<reference evidence="1 2" key="1">
    <citation type="submission" date="2018-06" db="EMBL/GenBank/DDBJ databases">
        <title>Genomic Encyclopedia of Archaeal and Bacterial Type Strains, Phase II (KMG-II): from individual species to whole genera.</title>
        <authorList>
            <person name="Goeker M."/>
        </authorList>
    </citation>
    <scope>NUCLEOTIDE SEQUENCE [LARGE SCALE GENOMIC DNA]</scope>
    <source>
        <strain evidence="1 2">DSM 23857</strain>
    </source>
</reference>
<evidence type="ECO:0000313" key="2">
    <source>
        <dbReference type="Proteomes" id="UP000249547"/>
    </source>
</evidence>
<protein>
    <recommendedName>
        <fullName evidence="3">Trypsin-like peptidase</fullName>
    </recommendedName>
</protein>
<accession>A0A327QVA0</accession>
<organism evidence="1 2">
    <name type="scientific">Chitinophaga skermanii</name>
    <dbReference type="NCBI Taxonomy" id="331697"/>
    <lineage>
        <taxon>Bacteria</taxon>
        <taxon>Pseudomonadati</taxon>
        <taxon>Bacteroidota</taxon>
        <taxon>Chitinophagia</taxon>
        <taxon>Chitinophagales</taxon>
        <taxon>Chitinophagaceae</taxon>
        <taxon>Chitinophaga</taxon>
    </lineage>
</organism>
<gene>
    <name evidence="1" type="ORF">LX64_00947</name>
</gene>
<evidence type="ECO:0000313" key="1">
    <source>
        <dbReference type="EMBL" id="RAJ08300.1"/>
    </source>
</evidence>
<dbReference type="Proteomes" id="UP000249547">
    <property type="component" value="Unassembled WGS sequence"/>
</dbReference>
<keyword evidence="2" id="KW-1185">Reference proteome</keyword>
<comment type="caution">
    <text evidence="1">The sequence shown here is derived from an EMBL/GenBank/DDBJ whole genome shotgun (WGS) entry which is preliminary data.</text>
</comment>
<dbReference type="EMBL" id="QLLL01000002">
    <property type="protein sequence ID" value="RAJ08300.1"/>
    <property type="molecule type" value="Genomic_DNA"/>
</dbReference>
<proteinExistence type="predicted"/>
<name>A0A327QVA0_9BACT</name>
<evidence type="ECO:0008006" key="3">
    <source>
        <dbReference type="Google" id="ProtNLM"/>
    </source>
</evidence>
<dbReference type="InterPro" id="IPR009003">
    <property type="entry name" value="Peptidase_S1_PA"/>
</dbReference>
<dbReference type="AlphaFoldDB" id="A0A327QVA0"/>
<dbReference type="SUPFAM" id="SSF50494">
    <property type="entry name" value="Trypsin-like serine proteases"/>
    <property type="match status" value="1"/>
</dbReference>
<sequence>MMLLEIFKNIVYYEVFPIPSIRNEFYLNYIEIVMKGEQKNLTVPEVAVRSSIQIFLAAKTDMKPIGFGSGCILFHRDRYFLVSVRHVTEDDTLGTYLETGIPSEEEGKPGFMLKPMGGLCYFDLYKVSNAKEIKELDDLFKAGEKMDITFAEIKENFELRQEELDFKAFKISQGHKMILDSRNIVEPSPEKTYCFFGRIRPDYSGMQLKMENTFKHSIKFHGTNKSFQLFVSPQVITDKYDYKGCSGAPIVDSDGFLVGLVSKVLVPSKVIYGFSFIECIKLLDLAIDTGMLSNEIPIAPQPIIPKEASDTDMENI</sequence>